<dbReference type="PROSITE" id="PS00678">
    <property type="entry name" value="WD_REPEATS_1"/>
    <property type="match status" value="2"/>
</dbReference>
<keyword evidence="1 3" id="KW-0853">WD repeat</keyword>
<feature type="compositionally biased region" description="Polar residues" evidence="4">
    <location>
        <begin position="848"/>
        <end position="857"/>
    </location>
</feature>
<feature type="repeat" description="WD" evidence="3">
    <location>
        <begin position="291"/>
        <end position="322"/>
    </location>
</feature>
<feature type="region of interest" description="Disordered" evidence="4">
    <location>
        <begin position="1424"/>
        <end position="1505"/>
    </location>
</feature>
<feature type="compositionally biased region" description="Polar residues" evidence="4">
    <location>
        <begin position="1229"/>
        <end position="1242"/>
    </location>
</feature>
<feature type="repeat" description="WD" evidence="3">
    <location>
        <begin position="424"/>
        <end position="465"/>
    </location>
</feature>
<dbReference type="InterPro" id="IPR019775">
    <property type="entry name" value="WD40_repeat_CS"/>
</dbReference>
<dbReference type="CDD" id="cd00200">
    <property type="entry name" value="WD40"/>
    <property type="match status" value="1"/>
</dbReference>
<feature type="repeat" description="WD" evidence="3">
    <location>
        <begin position="384"/>
        <end position="423"/>
    </location>
</feature>
<evidence type="ECO:0000313" key="7">
    <source>
        <dbReference type="Proteomes" id="UP000249619"/>
    </source>
</evidence>
<dbReference type="PROSITE" id="PS50294">
    <property type="entry name" value="WD_REPEATS_REGION"/>
    <property type="match status" value="3"/>
</dbReference>
<feature type="compositionally biased region" description="Polar residues" evidence="4">
    <location>
        <begin position="867"/>
        <end position="877"/>
    </location>
</feature>
<dbReference type="InterPro" id="IPR000182">
    <property type="entry name" value="GNAT_dom"/>
</dbReference>
<evidence type="ECO:0000313" key="6">
    <source>
        <dbReference type="EMBL" id="RAR09394.1"/>
    </source>
</evidence>
<dbReference type="GO" id="GO:0016747">
    <property type="term" value="F:acyltransferase activity, transferring groups other than amino-acyl groups"/>
    <property type="evidence" value="ECO:0007669"/>
    <property type="project" value="InterPro"/>
</dbReference>
<dbReference type="SUPFAM" id="SSF50978">
    <property type="entry name" value="WD40 repeat-like"/>
    <property type="match status" value="2"/>
</dbReference>
<organism evidence="6 7">
    <name type="scientific">Stemphylium lycopersici</name>
    <name type="common">Tomato gray leaf spot disease fungus</name>
    <name type="synonym">Thyrospora lycopersici</name>
    <dbReference type="NCBI Taxonomy" id="183478"/>
    <lineage>
        <taxon>Eukaryota</taxon>
        <taxon>Fungi</taxon>
        <taxon>Dikarya</taxon>
        <taxon>Ascomycota</taxon>
        <taxon>Pezizomycotina</taxon>
        <taxon>Dothideomycetes</taxon>
        <taxon>Pleosporomycetidae</taxon>
        <taxon>Pleosporales</taxon>
        <taxon>Pleosporineae</taxon>
        <taxon>Pleosporaceae</taxon>
        <taxon>Stemphylium</taxon>
    </lineage>
</organism>
<dbReference type="Gene3D" id="2.130.10.10">
    <property type="entry name" value="YVTN repeat-like/Quinoprotein amine dehydrogenase"/>
    <property type="match status" value="3"/>
</dbReference>
<dbReference type="Gene3D" id="3.40.630.30">
    <property type="match status" value="1"/>
</dbReference>
<dbReference type="PANTHER" id="PTHR19862:SF14">
    <property type="entry name" value="WD REPEAT-CONTAINING PROTEIN 48"/>
    <property type="match status" value="1"/>
</dbReference>
<feature type="compositionally biased region" description="Low complexity" evidence="4">
    <location>
        <begin position="1473"/>
        <end position="1492"/>
    </location>
</feature>
<dbReference type="GO" id="GO:0000724">
    <property type="term" value="P:double-strand break repair via homologous recombination"/>
    <property type="evidence" value="ECO:0007669"/>
    <property type="project" value="TreeGrafter"/>
</dbReference>
<dbReference type="InterPro" id="IPR051246">
    <property type="entry name" value="WDR48"/>
</dbReference>
<feature type="compositionally biased region" description="Polar residues" evidence="4">
    <location>
        <begin position="1493"/>
        <end position="1505"/>
    </location>
</feature>
<dbReference type="PANTHER" id="PTHR19862">
    <property type="entry name" value="WD REPEAT-CONTAINING PROTEIN 48"/>
    <property type="match status" value="1"/>
</dbReference>
<dbReference type="PROSITE" id="PS51186">
    <property type="entry name" value="GNAT"/>
    <property type="match status" value="1"/>
</dbReference>
<dbReference type="Proteomes" id="UP000249619">
    <property type="component" value="Unassembled WGS sequence"/>
</dbReference>
<dbReference type="FunFam" id="2.130.10.10:FF:001614">
    <property type="entry name" value="WD repeat protein"/>
    <property type="match status" value="1"/>
</dbReference>
<feature type="compositionally biased region" description="Basic and acidic residues" evidence="4">
    <location>
        <begin position="956"/>
        <end position="974"/>
    </location>
</feature>
<evidence type="ECO:0000256" key="1">
    <source>
        <dbReference type="ARBA" id="ARBA00022574"/>
    </source>
</evidence>
<keyword evidence="7" id="KW-1185">Reference proteome</keyword>
<dbReference type="SMART" id="SM00320">
    <property type="entry name" value="WD40"/>
    <property type="match status" value="11"/>
</dbReference>
<comment type="caution">
    <text evidence="6">The sequence shown here is derived from an EMBL/GenBank/DDBJ whole genome shotgun (WGS) entry which is preliminary data.</text>
</comment>
<dbReference type="InterPro" id="IPR001680">
    <property type="entry name" value="WD40_rpt"/>
</dbReference>
<feature type="compositionally biased region" description="Basic and acidic residues" evidence="4">
    <location>
        <begin position="1243"/>
        <end position="1259"/>
    </location>
</feature>
<evidence type="ECO:0000259" key="5">
    <source>
        <dbReference type="PROSITE" id="PS51186"/>
    </source>
</evidence>
<dbReference type="EMBL" id="QGDH01000076">
    <property type="protein sequence ID" value="RAR09394.1"/>
    <property type="molecule type" value="Genomic_DNA"/>
</dbReference>
<dbReference type="CDD" id="cd17041">
    <property type="entry name" value="Ubl_WDR48"/>
    <property type="match status" value="1"/>
</dbReference>
<feature type="region of interest" description="Disordered" evidence="4">
    <location>
        <begin position="1206"/>
        <end position="1277"/>
    </location>
</feature>
<dbReference type="PROSITE" id="PS50082">
    <property type="entry name" value="WD_REPEATS_2"/>
    <property type="match status" value="4"/>
</dbReference>
<feature type="compositionally biased region" description="Basic and acidic residues" evidence="4">
    <location>
        <begin position="899"/>
        <end position="912"/>
    </location>
</feature>
<proteinExistence type="predicted"/>
<dbReference type="SUPFAM" id="SSF55729">
    <property type="entry name" value="Acyl-CoA N-acyltransferases (Nat)"/>
    <property type="match status" value="1"/>
</dbReference>
<dbReference type="InterPro" id="IPR021772">
    <property type="entry name" value="WDR48/Bun107"/>
</dbReference>
<feature type="compositionally biased region" description="Polar residues" evidence="4">
    <location>
        <begin position="811"/>
        <end position="820"/>
    </location>
</feature>
<feature type="repeat" description="WD" evidence="3">
    <location>
        <begin position="224"/>
        <end position="257"/>
    </location>
</feature>
<keyword evidence="2" id="KW-0677">Repeat</keyword>
<evidence type="ECO:0000256" key="2">
    <source>
        <dbReference type="ARBA" id="ARBA00022737"/>
    </source>
</evidence>
<feature type="compositionally biased region" description="Basic and acidic residues" evidence="4">
    <location>
        <begin position="779"/>
        <end position="789"/>
    </location>
</feature>
<gene>
    <name evidence="6" type="ORF">DDE83_005547</name>
</gene>
<dbReference type="CDD" id="cd04301">
    <property type="entry name" value="NAT_SF"/>
    <property type="match status" value="1"/>
</dbReference>
<dbReference type="STRING" id="183478.A0A364N1L8"/>
<name>A0A364N1L8_STELY</name>
<feature type="region of interest" description="Disordered" evidence="4">
    <location>
        <begin position="944"/>
        <end position="974"/>
    </location>
</feature>
<dbReference type="Pfam" id="PF11816">
    <property type="entry name" value="DUF3337"/>
    <property type="match status" value="1"/>
</dbReference>
<evidence type="ECO:0000256" key="4">
    <source>
        <dbReference type="SAM" id="MobiDB-lite"/>
    </source>
</evidence>
<dbReference type="Pfam" id="PF13508">
    <property type="entry name" value="Acetyltransf_7"/>
    <property type="match status" value="1"/>
</dbReference>
<protein>
    <submittedName>
        <fullName evidence="6">WD40 repeat-like protein</fullName>
    </submittedName>
</protein>
<dbReference type="Pfam" id="PF00400">
    <property type="entry name" value="WD40"/>
    <property type="match status" value="4"/>
</dbReference>
<dbReference type="InterPro" id="IPR016181">
    <property type="entry name" value="Acyl_CoA_acyltransferase"/>
</dbReference>
<dbReference type="GO" id="GO:0043130">
    <property type="term" value="F:ubiquitin binding"/>
    <property type="evidence" value="ECO:0007669"/>
    <property type="project" value="TreeGrafter"/>
</dbReference>
<sequence>MPLELHQMTEADTLSWTRVRAIAYYGPTHDVLHNGPISESSMRGVAEDRKREIDQPNTWHWKIVDTDVEPNADDPPDNGGRTIAISVWSMHNLATEAGHDGSNEVSSVPVEKTDKVPAFLPPELRLDALSSLLGPLRAAQESIMGTTKRYLKLNQLATHPDYQGRGAARIMLDWGMEKADREGLAVYLDATEKGIPVYERRGFKVVKGFEWDRVPWVLPLANSAGGHRLGVNGLAVDPQNSILYSGGRDGVICAWDLHLDLNKSDPDERDPFADSNAADFKPPPTQFRQQVQAHTHWINDIVLAQNNNALVSASSDITVKVWRPAATDQLPPQTIGLHTDYVKRVASPGGNESWIASGGLDRKISLWDLNGAGKKLEIAVGEDENTAKGSVYALAATPNLIASGGPESIVRVWDQRSGKRITKFVGHTDNVRDILLAQDGDMILTGSSDQTVKVWSMTAGRCMYTLTMHNDSVWSLHSDSPELDTFYSSDRSGLVAKSDVRNCAEMDEGVSVAVCQEHDGVNKLVAAGDYIWTATSSSSINRWNDVETAAEIELPESYKWHRNSVSTMRSRYPSPPGSSPPVNGATPKIPLKSLLRMSHTAPFPQALATKDTDASTLASARKPSEVLTAADHSVADTVRPLPDFTIEGQNGLIKHHLLNDRRRVLTLDTAGEVVLWDLLQCMPIKSFGKTHMEHVLPEVNTQDSVAHWCAVDTRIGTLTCMLEENYCFDAETYADELHLEEDIDFREDHRINLGKWILRYLFSNLIDEEIKRDEIARSEMLKQKEEEPQPGRPTNIEMPDMNINGWRDATSGPTSGSTIKAENGLRLPHTPGLAIGLATPMAGPASAGRNSTTNPLTPTKEEGAQLEKTQTQRSLTQDGVDYFGAASGTNGNGNGKPGDIPKEGSTDSKEEPVQSPTETDTPTKKGKGMFGKKFNMSFNMKKFSTGTAAPEPAKPAVDEKAEDSDSRSNKTDEKTIEDNFYGAIQRIRQGYEEQLAAGATKLDTEITPSLTNETPVLKPPAMTTILIQEDRPDSGGVADLFEGKVGTLGSQADLIEKAAPMWLAEVLLRNQLPPKDIVKVSFVLEPFGNALPSISSDGYIPFSLPFETAAQANATLSNNRLNANRMLRARKILGYVAERIEPAPTKEDLQRDGPALKPEEYLELYCNGQLIPPTMTLASIRAHVWRGGGDVLLYYKANGRKEIKQAYYPGPQSGAPPGPMHGLKPGAGLNSTPGSSNASEGKQSSEAERSAKDAAEPRKIAPPTLIQPTRGPKPAKKALGPDCLSMVDSMVNMGCFSVASIMRVLSTSNGVVIPAATAPATLPKAPPSQPLTSALPVCAVRYFFSASQSGNWMTVNGTSRIIVMDHPRYNSNHTCANPRVMKKRAAPGAEPTIALPTPRYMPLKPPLAAKPEEDWSRVFRVSSGCHAQGQDRRDDGTGQGTDGLNDTVEEKVDDMPDDGPAQSENDEIDDDTASNSRRASSSSGSPLSSVPNTEGSSDSDISEPNLQNVRHTSCIQEAQLSPDGSCILTSDYDRAFSVYPVSTDTPSQDSVRHLTPYASFRSANPIWSFAVNPLFNLQDATSTTVLVSRRDSYITLHNALWDTSPSYNAEESQPPTTSPVDISNTLASYKLINSLTEAVTAPISLTFSHDGAHFFGGSQDKIVIFDMQDTDKPIHTIPTIPARRNKLKGGGRGFKGYISALSLSSPSTTSHDGLLAAGSWTRHVGIYDPVSGTNITHLALPGTTTAATSGVKLRNENLKHVMGDGVSSLKWSPCGQYLYVAERNSDVLLIYDVRNFSLSLAYCTGRKALTKQKLGFDIWNAGASPYDIEGLSHEIWAGGTDGRIRVWRDPYVKEGAVEADEVVSVGDEDEPVVAALVHPSGSLAAAACGVVKIAGEGERRGRKRGGGLRPICREWGSLEILALG</sequence>
<feature type="region of interest" description="Disordered" evidence="4">
    <location>
        <begin position="779"/>
        <end position="932"/>
    </location>
</feature>
<evidence type="ECO:0000256" key="3">
    <source>
        <dbReference type="PROSITE-ProRule" id="PRU00221"/>
    </source>
</evidence>
<accession>A0A364N1L8</accession>
<dbReference type="InterPro" id="IPR015943">
    <property type="entry name" value="WD40/YVTN_repeat-like_dom_sf"/>
</dbReference>
<feature type="domain" description="N-acetyltransferase" evidence="5">
    <location>
        <begin position="149"/>
        <end position="221"/>
    </location>
</feature>
<feature type="region of interest" description="Disordered" evidence="4">
    <location>
        <begin position="567"/>
        <end position="586"/>
    </location>
</feature>
<reference evidence="7" key="1">
    <citation type="submission" date="2018-05" db="EMBL/GenBank/DDBJ databases">
        <title>Draft genome sequence of Stemphylium lycopersici strain CIDEFI 213.</title>
        <authorList>
            <person name="Medina R."/>
            <person name="Franco M.E.E."/>
            <person name="Lucentini C.G."/>
            <person name="Saparrat M.C.N."/>
            <person name="Balatti P.A."/>
        </authorList>
    </citation>
    <scope>NUCLEOTIDE SEQUENCE [LARGE SCALE GENOMIC DNA]</scope>
    <source>
        <strain evidence="7">CIDEFI 213</strain>
    </source>
</reference>
<dbReference type="InterPro" id="IPR036322">
    <property type="entry name" value="WD40_repeat_dom_sf"/>
</dbReference>